<feature type="transmembrane region" description="Helical" evidence="1">
    <location>
        <begin position="54"/>
        <end position="83"/>
    </location>
</feature>
<accession>A0A839V806</accession>
<reference evidence="2 3" key="1">
    <citation type="submission" date="2020-08" db="EMBL/GenBank/DDBJ databases">
        <title>Genomic Encyclopedia of Type Strains, Phase III (KMG-III): the genomes of soil and plant-associated and newly described type strains.</title>
        <authorList>
            <person name="Whitman W."/>
        </authorList>
    </citation>
    <scope>NUCLEOTIDE SEQUENCE [LARGE SCALE GENOMIC DNA]</scope>
    <source>
        <strain evidence="2 3">CECT 7282</strain>
    </source>
</reference>
<evidence type="ECO:0000313" key="2">
    <source>
        <dbReference type="EMBL" id="MBB3190178.1"/>
    </source>
</evidence>
<evidence type="ECO:0000256" key="1">
    <source>
        <dbReference type="SAM" id="Phobius"/>
    </source>
</evidence>
<proteinExistence type="predicted"/>
<keyword evidence="1" id="KW-0472">Membrane</keyword>
<protein>
    <submittedName>
        <fullName evidence="2">VanZ family protein</fullName>
    </submittedName>
</protein>
<sequence length="137" mass="13980">MAEGLRRLVSGEERRWRRLWAGLAVLAVLVVVWGSLTPASGLPESLPWDKASHFLGYAGVAGLMGLAGVRLPLACGGTFLLGVGVELAQIPVPGRLGGDVADILANGLGAVAAALALQGLRLGLQRPSGTKRHGGTG</sequence>
<feature type="transmembrane region" description="Helical" evidence="1">
    <location>
        <begin position="20"/>
        <end position="42"/>
    </location>
</feature>
<gene>
    <name evidence="2" type="ORF">FHR94_001409</name>
</gene>
<dbReference type="AlphaFoldDB" id="A0A839V806"/>
<keyword evidence="1" id="KW-1133">Transmembrane helix</keyword>
<comment type="caution">
    <text evidence="2">The sequence shown here is derived from an EMBL/GenBank/DDBJ whole genome shotgun (WGS) entry which is preliminary data.</text>
</comment>
<keyword evidence="1" id="KW-0812">Transmembrane</keyword>
<evidence type="ECO:0000313" key="3">
    <source>
        <dbReference type="Proteomes" id="UP000547614"/>
    </source>
</evidence>
<dbReference type="RefSeq" id="WP_183324912.1">
    <property type="nucleotide sequence ID" value="NZ_JACHXP010000005.1"/>
</dbReference>
<dbReference type="EMBL" id="JACHXP010000005">
    <property type="protein sequence ID" value="MBB3190178.1"/>
    <property type="molecule type" value="Genomic_DNA"/>
</dbReference>
<keyword evidence="3" id="KW-1185">Reference proteome</keyword>
<dbReference type="Proteomes" id="UP000547614">
    <property type="component" value="Unassembled WGS sequence"/>
</dbReference>
<name>A0A839V806_9GAMM</name>
<organism evidence="2 3">
    <name type="scientific">Halomonas cerina</name>
    <dbReference type="NCBI Taxonomy" id="447424"/>
    <lineage>
        <taxon>Bacteria</taxon>
        <taxon>Pseudomonadati</taxon>
        <taxon>Pseudomonadota</taxon>
        <taxon>Gammaproteobacteria</taxon>
        <taxon>Oceanospirillales</taxon>
        <taxon>Halomonadaceae</taxon>
        <taxon>Halomonas</taxon>
    </lineage>
</organism>